<feature type="domain" description="Aminotransferase class I/classII large" evidence="1">
    <location>
        <begin position="83"/>
        <end position="269"/>
    </location>
</feature>
<sequence>MQRPLRQMGTLESSLVRGDFSPDDYEKINRDYFDEILKSRAWSAFPSGWYNPSCEGAASFSLHLPEARDIIHYAVDEGASLGESRSSIVRLVGQWENRPLEHDEITICPSVSSCNLAVLYVLKEAGIDTILFESPAYYATLQQAELLKMEFIRLPTFRAERFEADLERFESILYSRSNCAIWLTQPRFGIGSNQCLKRLRHLGEILGPRRMLVIDEAAEQMFPSVTSGLSQMRCPVFRTRGIVKGVGLNGIRASVILHPPQWRSNFEEILEAAGASLDRFSLSNVALLADTPMLLPTMLRIANAQVRRERAKLEIMSLGSWMQPTPLENGYIGAIMLDLSCIVGSYARKRSALLGFCKDRRMPIVLGSSIGFAFDDEFEAVRINYFTPTENIEKTGAILLEAGEDLRVIKGL</sequence>
<dbReference type="GO" id="GO:0030170">
    <property type="term" value="F:pyridoxal phosphate binding"/>
    <property type="evidence" value="ECO:0007669"/>
    <property type="project" value="InterPro"/>
</dbReference>
<dbReference type="Gene3D" id="3.40.640.10">
    <property type="entry name" value="Type I PLP-dependent aspartate aminotransferase-like (Major domain)"/>
    <property type="match status" value="1"/>
</dbReference>
<organism evidence="2 3">
    <name type="scientific">Rhodopseudomonas palustris (strain HaA2)</name>
    <dbReference type="NCBI Taxonomy" id="316058"/>
    <lineage>
        <taxon>Bacteria</taxon>
        <taxon>Pseudomonadati</taxon>
        <taxon>Pseudomonadota</taxon>
        <taxon>Alphaproteobacteria</taxon>
        <taxon>Hyphomicrobiales</taxon>
        <taxon>Nitrobacteraceae</taxon>
        <taxon>Rhodopseudomonas</taxon>
    </lineage>
</organism>
<evidence type="ECO:0000259" key="1">
    <source>
        <dbReference type="Pfam" id="PF00155"/>
    </source>
</evidence>
<dbReference type="EMBL" id="CP000250">
    <property type="protein sequence ID" value="ABD09206.1"/>
    <property type="molecule type" value="Genomic_DNA"/>
</dbReference>
<proteinExistence type="predicted"/>
<keyword evidence="3" id="KW-1185">Reference proteome</keyword>
<dbReference type="InterPro" id="IPR015424">
    <property type="entry name" value="PyrdxlP-dep_Trfase"/>
</dbReference>
<dbReference type="AlphaFoldDB" id="Q2IRF4"/>
<dbReference type="Pfam" id="PF00155">
    <property type="entry name" value="Aminotran_1_2"/>
    <property type="match status" value="1"/>
</dbReference>
<evidence type="ECO:0000313" key="2">
    <source>
        <dbReference type="EMBL" id="ABD09206.1"/>
    </source>
</evidence>
<accession>Q2IRF4</accession>
<dbReference type="SUPFAM" id="SSF53383">
    <property type="entry name" value="PLP-dependent transferases"/>
    <property type="match status" value="1"/>
</dbReference>
<dbReference type="Proteomes" id="UP000008809">
    <property type="component" value="Chromosome"/>
</dbReference>
<gene>
    <name evidence="2" type="ordered locus">RPB_4523</name>
</gene>
<dbReference type="InterPro" id="IPR004839">
    <property type="entry name" value="Aminotransferase_I/II_large"/>
</dbReference>
<protein>
    <recommendedName>
        <fullName evidence="1">Aminotransferase class I/classII large domain-containing protein</fullName>
    </recommendedName>
</protein>
<name>Q2IRF4_RHOP2</name>
<dbReference type="HOGENOM" id="CLU_667093_0_0_5"/>
<reference evidence="2 3" key="1">
    <citation type="submission" date="2006-01" db="EMBL/GenBank/DDBJ databases">
        <title>Complete sequence of Rhodopseudomonas palustris HaA2.</title>
        <authorList>
            <consortium name="US DOE Joint Genome Institute"/>
            <person name="Copeland A."/>
            <person name="Lucas S."/>
            <person name="Lapidus A."/>
            <person name="Barry K."/>
            <person name="Detter J.C."/>
            <person name="Glavina T."/>
            <person name="Hammon N."/>
            <person name="Israni S."/>
            <person name="Pitluck S."/>
            <person name="Chain P."/>
            <person name="Malfatti S."/>
            <person name="Shin M."/>
            <person name="Vergez L."/>
            <person name="Schmutz J."/>
            <person name="Larimer F."/>
            <person name="Land M."/>
            <person name="Hauser L."/>
            <person name="Pelletier D.A."/>
            <person name="Kyrpides N."/>
            <person name="Anderson I."/>
            <person name="Oda Y."/>
            <person name="Harwood C.S."/>
            <person name="Richardson P."/>
        </authorList>
    </citation>
    <scope>NUCLEOTIDE SEQUENCE [LARGE SCALE GENOMIC DNA]</scope>
    <source>
        <strain evidence="2 3">HaA2</strain>
    </source>
</reference>
<evidence type="ECO:0000313" key="3">
    <source>
        <dbReference type="Proteomes" id="UP000008809"/>
    </source>
</evidence>
<dbReference type="KEGG" id="rpb:RPB_4523"/>
<dbReference type="InterPro" id="IPR015421">
    <property type="entry name" value="PyrdxlP-dep_Trfase_major"/>
</dbReference>
<dbReference type="OrthoDB" id="9804020at2"/>